<dbReference type="InterPro" id="IPR013901">
    <property type="entry name" value="Anthrone_oxy"/>
</dbReference>
<gene>
    <name evidence="2" type="ORF">SPRI_4828</name>
</gene>
<dbReference type="STRING" id="38300.SPRI_4828"/>
<evidence type="ECO:0008006" key="4">
    <source>
        <dbReference type="Google" id="ProtNLM"/>
    </source>
</evidence>
<evidence type="ECO:0000313" key="3">
    <source>
        <dbReference type="Proteomes" id="UP000060513"/>
    </source>
</evidence>
<name>A0A0M4DD76_STRPR</name>
<accession>A0A0M4DD76</accession>
<reference evidence="2 3" key="1">
    <citation type="submission" date="2015-08" db="EMBL/GenBank/DDBJ databases">
        <title>Genome sequence of the pristinamycin over-producing bacterium Streptomyces pristinaespiralis HCCB10218.</title>
        <authorList>
            <person name="Tian J."/>
            <person name="Yang J."/>
            <person name="Li L."/>
            <person name="Ruan L."/>
            <person name="Wei W."/>
            <person name="Zheng G."/>
            <person name="Wei Z."/>
            <person name="Yang S."/>
            <person name="Ge M."/>
            <person name="Jiang W."/>
            <person name="Lu Y."/>
        </authorList>
    </citation>
    <scope>NUCLEOTIDE SEQUENCE [LARGE SCALE GENOMIC DNA]</scope>
    <source>
        <strain evidence="2 3">HCCB 10218</strain>
    </source>
</reference>
<dbReference type="AlphaFoldDB" id="A0A0M4DD76"/>
<feature type="transmembrane region" description="Helical" evidence="1">
    <location>
        <begin position="87"/>
        <end position="105"/>
    </location>
</feature>
<dbReference type="Proteomes" id="UP000060513">
    <property type="component" value="Chromosome"/>
</dbReference>
<keyword evidence="1" id="KW-1133">Transmembrane helix</keyword>
<organism evidence="2">
    <name type="scientific">Streptomyces pristinaespiralis</name>
    <dbReference type="NCBI Taxonomy" id="38300"/>
    <lineage>
        <taxon>Bacteria</taxon>
        <taxon>Bacillati</taxon>
        <taxon>Actinomycetota</taxon>
        <taxon>Actinomycetes</taxon>
        <taxon>Kitasatosporales</taxon>
        <taxon>Streptomycetaceae</taxon>
        <taxon>Streptomyces</taxon>
    </lineage>
</organism>
<protein>
    <recommendedName>
        <fullName evidence="4">DUF1772 domain-containing protein</fullName>
    </recommendedName>
</protein>
<dbReference type="OMA" id="FQTGIMP"/>
<evidence type="ECO:0000313" key="2">
    <source>
        <dbReference type="EMBL" id="ALC23134.1"/>
    </source>
</evidence>
<sequence length="158" mass="16710">MNGMATLLLALAVVSTGLYAGFFVIFQTGIMPALATLTDEQFVPAMRRINEKVPRGAFMLSFLGSLGFPLAVLFVPVDGRTATDRWLVVAALVCAFVGHVITSAGNVPLNNALAAAENSPRAARDVRAAFEGKWNALHLVRTLFALAAFVLMVCAATA</sequence>
<keyword evidence="1" id="KW-0812">Transmembrane</keyword>
<dbReference type="EMBL" id="CP011340">
    <property type="protein sequence ID" value="ALC23134.1"/>
    <property type="molecule type" value="Genomic_DNA"/>
</dbReference>
<dbReference type="KEGG" id="spri:SPRI_4828"/>
<evidence type="ECO:0000256" key="1">
    <source>
        <dbReference type="SAM" id="Phobius"/>
    </source>
</evidence>
<feature type="transmembrane region" description="Helical" evidence="1">
    <location>
        <begin position="136"/>
        <end position="156"/>
    </location>
</feature>
<feature type="transmembrane region" description="Helical" evidence="1">
    <location>
        <begin position="56"/>
        <end position="75"/>
    </location>
</feature>
<keyword evidence="1" id="KW-0472">Membrane</keyword>
<dbReference type="Pfam" id="PF08592">
    <property type="entry name" value="Anthrone_oxy"/>
    <property type="match status" value="1"/>
</dbReference>
<proteinExistence type="predicted"/>
<dbReference type="PATRIC" id="fig|38300.4.peg.5061"/>